<feature type="region of interest" description="Disordered" evidence="1">
    <location>
        <begin position="570"/>
        <end position="590"/>
    </location>
</feature>
<dbReference type="EMBL" id="JBAHYK010000135">
    <property type="protein sequence ID" value="KAL0577836.1"/>
    <property type="molecule type" value="Genomic_DNA"/>
</dbReference>
<dbReference type="SMART" id="SM00220">
    <property type="entry name" value="S_TKc"/>
    <property type="match status" value="1"/>
</dbReference>
<dbReference type="Gene3D" id="1.10.510.10">
    <property type="entry name" value="Transferase(Phosphotransferase) domain 1"/>
    <property type="match status" value="1"/>
</dbReference>
<sequence length="873" mass="94383">MAGDTTYDFVLRKLDDSASRGQNKLACQVCSLRNSHAKHEAQDVLGLKDLIRRSCEAVYTVVSQPISDAAASTISEGDLILLGRTLGDIQTLVSEQSRSRGRRFLARLRDYHKKERYNEVLCDFIVRNSPSIKHLPTREIRSDAHGKVALHGPDPHYQSDDVCKEITHVPDSPHAPTPEPVEGPESVIANSNDDCGNITHASHTRSSFDGDSSRCSTPETVVHEDPTNGTVSSGDIVYGGITRSPGSSSVGGSSRCSSPDISAIQLGGSPQNGTVVTNDAACMETAQSADSSSDVNFSRCSTPETLVQVEDGPNNQAVDSKVLRKGSTDLTKTLPIELPASDAESRNQRDDTAVQCGIVDIDPPRSQPVDPPPSPASDVIPQLKKGGATDATVTLKSFHKLVSSACPQGTSLPFVGISPGHVDTEGLQSPLSRDAEILCPSSESFQKPPLLYVSRPSSETNDGHWTDDSLIPVDYPEHTPKREDEDAKRVPASGSAACVASSWSSPFTSVPNSDSATDNATITIETLKQAHSTQTSSQTTTNNMHCETRRVADRISPPQQTLRVVITASGVESDEEHSCSESERDAEKAVVPSEMPTVFKSADDIRNAMTDKQLFVKMLTSALPHEQSKLIANLLQNEIRTTECCKTRKKCTKFLQCLFEGHQVLPDSLILNEIELVGCTLGRPIGGGGFSDIYKGNHRGKVVCLKLLRTFTFEDQNQTRSNIDKLCGEALLWTQLDHPNVLPFYGVNTELFGRLSFCLVSPWMSNGSVTQYLASNPGHDKLRVIREVAEGIAYLHSRQIIHGDIKPANILVDEDGCCRLADFGLAKAVAETSSLIRTPTSHTQGGTARYMAPELLLPTGVKADFPGDVYAYG</sequence>
<protein>
    <recommendedName>
        <fullName evidence="2">Protein kinase domain-containing protein</fullName>
    </recommendedName>
</protein>
<dbReference type="Pfam" id="PF00069">
    <property type="entry name" value="Pkinase"/>
    <property type="match status" value="1"/>
</dbReference>
<dbReference type="InterPro" id="IPR051681">
    <property type="entry name" value="Ser/Thr_Kinases-Pseudokinases"/>
</dbReference>
<dbReference type="PANTHER" id="PTHR44329:SF261">
    <property type="entry name" value="ZINC FINGER CONTAINING PROTEIN KINASE-RELATED"/>
    <property type="match status" value="1"/>
</dbReference>
<accession>A0ABR3FRU3</accession>
<dbReference type="PROSITE" id="PS50011">
    <property type="entry name" value="PROTEIN_KINASE_DOM"/>
    <property type="match status" value="1"/>
</dbReference>
<dbReference type="InterPro" id="IPR008271">
    <property type="entry name" value="Ser/Thr_kinase_AS"/>
</dbReference>
<feature type="compositionally biased region" description="Basic and acidic residues" evidence="1">
    <location>
        <begin position="576"/>
        <end position="588"/>
    </location>
</feature>
<keyword evidence="4" id="KW-1185">Reference proteome</keyword>
<dbReference type="InterPro" id="IPR000719">
    <property type="entry name" value="Prot_kinase_dom"/>
</dbReference>
<dbReference type="PROSITE" id="PS00108">
    <property type="entry name" value="PROTEIN_KINASE_ST"/>
    <property type="match status" value="1"/>
</dbReference>
<dbReference type="PANTHER" id="PTHR44329">
    <property type="entry name" value="SERINE/THREONINE-PROTEIN KINASE TNNI3K-RELATED"/>
    <property type="match status" value="1"/>
</dbReference>
<proteinExistence type="predicted"/>
<evidence type="ECO:0000259" key="2">
    <source>
        <dbReference type="PROSITE" id="PS50011"/>
    </source>
</evidence>
<evidence type="ECO:0000313" key="3">
    <source>
        <dbReference type="EMBL" id="KAL0577836.1"/>
    </source>
</evidence>
<name>A0ABR3FRU3_9AGAR</name>
<evidence type="ECO:0000313" key="4">
    <source>
        <dbReference type="Proteomes" id="UP001465976"/>
    </source>
</evidence>
<feature type="non-terminal residue" evidence="3">
    <location>
        <position position="873"/>
    </location>
</feature>
<reference evidence="3 4" key="1">
    <citation type="submission" date="2024-02" db="EMBL/GenBank/DDBJ databases">
        <title>A draft genome for the cacao thread blight pathogen Marasmius crinis-equi.</title>
        <authorList>
            <person name="Cohen S.P."/>
            <person name="Baruah I.K."/>
            <person name="Amoako-Attah I."/>
            <person name="Bukari Y."/>
            <person name="Meinhardt L.W."/>
            <person name="Bailey B.A."/>
        </authorList>
    </citation>
    <scope>NUCLEOTIDE SEQUENCE [LARGE SCALE GENOMIC DNA]</scope>
    <source>
        <strain evidence="3 4">GH-76</strain>
    </source>
</reference>
<comment type="caution">
    <text evidence="3">The sequence shown here is derived from an EMBL/GenBank/DDBJ whole genome shotgun (WGS) entry which is preliminary data.</text>
</comment>
<feature type="domain" description="Protein kinase" evidence="2">
    <location>
        <begin position="679"/>
        <end position="873"/>
    </location>
</feature>
<feature type="region of interest" description="Disordered" evidence="1">
    <location>
        <begin position="199"/>
        <end position="272"/>
    </location>
</feature>
<gene>
    <name evidence="3" type="ORF">V5O48_004164</name>
</gene>
<evidence type="ECO:0000256" key="1">
    <source>
        <dbReference type="SAM" id="MobiDB-lite"/>
    </source>
</evidence>
<dbReference type="SUPFAM" id="SSF56112">
    <property type="entry name" value="Protein kinase-like (PK-like)"/>
    <property type="match status" value="1"/>
</dbReference>
<organism evidence="3 4">
    <name type="scientific">Marasmius crinis-equi</name>
    <dbReference type="NCBI Taxonomy" id="585013"/>
    <lineage>
        <taxon>Eukaryota</taxon>
        <taxon>Fungi</taxon>
        <taxon>Dikarya</taxon>
        <taxon>Basidiomycota</taxon>
        <taxon>Agaricomycotina</taxon>
        <taxon>Agaricomycetes</taxon>
        <taxon>Agaricomycetidae</taxon>
        <taxon>Agaricales</taxon>
        <taxon>Marasmiineae</taxon>
        <taxon>Marasmiaceae</taxon>
        <taxon>Marasmius</taxon>
    </lineage>
</organism>
<feature type="compositionally biased region" description="Low complexity" evidence="1">
    <location>
        <begin position="244"/>
        <end position="258"/>
    </location>
</feature>
<dbReference type="Proteomes" id="UP001465976">
    <property type="component" value="Unassembled WGS sequence"/>
</dbReference>
<dbReference type="InterPro" id="IPR011009">
    <property type="entry name" value="Kinase-like_dom_sf"/>
</dbReference>